<evidence type="ECO:0000313" key="2">
    <source>
        <dbReference type="EMBL" id="KAK5649593.1"/>
    </source>
</evidence>
<dbReference type="InterPro" id="IPR000477">
    <property type="entry name" value="RT_dom"/>
</dbReference>
<dbReference type="InterPro" id="IPR043502">
    <property type="entry name" value="DNA/RNA_pol_sf"/>
</dbReference>
<dbReference type="PANTHER" id="PTHR21301">
    <property type="entry name" value="REVERSE TRANSCRIPTASE"/>
    <property type="match status" value="1"/>
</dbReference>
<comment type="caution">
    <text evidence="2">The sequence shown here is derived from an EMBL/GenBank/DDBJ whole genome shotgun (WGS) entry which is preliminary data.</text>
</comment>
<dbReference type="AlphaFoldDB" id="A0AAN7VTC0"/>
<dbReference type="GO" id="GO:0071897">
    <property type="term" value="P:DNA biosynthetic process"/>
    <property type="evidence" value="ECO:0007669"/>
    <property type="project" value="UniProtKB-ARBA"/>
</dbReference>
<reference evidence="2 3" key="1">
    <citation type="journal article" date="2024" name="Insects">
        <title>An Improved Chromosome-Level Genome Assembly of the Firefly Pyrocoelia pectoralis.</title>
        <authorList>
            <person name="Fu X."/>
            <person name="Meyer-Rochow V.B."/>
            <person name="Ballantyne L."/>
            <person name="Zhu X."/>
        </authorList>
    </citation>
    <scope>NUCLEOTIDE SEQUENCE [LARGE SCALE GENOMIC DNA]</scope>
    <source>
        <strain evidence="2">XCY_ONT2</strain>
    </source>
</reference>
<accession>A0AAN7VTC0</accession>
<proteinExistence type="predicted"/>
<dbReference type="PANTHER" id="PTHR21301:SF11">
    <property type="entry name" value="GIY-YIG DOMAIN-CONTAINING PROTEIN"/>
    <property type="match status" value="1"/>
</dbReference>
<dbReference type="PROSITE" id="PS50878">
    <property type="entry name" value="RT_POL"/>
    <property type="match status" value="1"/>
</dbReference>
<evidence type="ECO:0000313" key="3">
    <source>
        <dbReference type="Proteomes" id="UP001329430"/>
    </source>
</evidence>
<feature type="domain" description="Reverse transcriptase" evidence="1">
    <location>
        <begin position="1"/>
        <end position="142"/>
    </location>
</feature>
<dbReference type="CDD" id="cd00304">
    <property type="entry name" value="RT_like"/>
    <property type="match status" value="1"/>
</dbReference>
<name>A0AAN7VTC0_9COLE</name>
<keyword evidence="3" id="KW-1185">Reference proteome</keyword>
<gene>
    <name evidence="2" type="ORF">RI129_000622</name>
</gene>
<dbReference type="Pfam" id="PF26215">
    <property type="entry name" value="HTH_animal"/>
    <property type="match status" value="1"/>
</dbReference>
<dbReference type="SUPFAM" id="SSF56672">
    <property type="entry name" value="DNA/RNA polymerases"/>
    <property type="match status" value="1"/>
</dbReference>
<evidence type="ECO:0000259" key="1">
    <source>
        <dbReference type="PROSITE" id="PS50878"/>
    </source>
</evidence>
<dbReference type="Proteomes" id="UP001329430">
    <property type="component" value="Chromosome 1"/>
</dbReference>
<dbReference type="InterPro" id="IPR058912">
    <property type="entry name" value="HTH_animal"/>
</dbReference>
<organism evidence="2 3">
    <name type="scientific">Pyrocoelia pectoralis</name>
    <dbReference type="NCBI Taxonomy" id="417401"/>
    <lineage>
        <taxon>Eukaryota</taxon>
        <taxon>Metazoa</taxon>
        <taxon>Ecdysozoa</taxon>
        <taxon>Arthropoda</taxon>
        <taxon>Hexapoda</taxon>
        <taxon>Insecta</taxon>
        <taxon>Pterygota</taxon>
        <taxon>Neoptera</taxon>
        <taxon>Endopterygota</taxon>
        <taxon>Coleoptera</taxon>
        <taxon>Polyphaga</taxon>
        <taxon>Elateriformia</taxon>
        <taxon>Elateroidea</taxon>
        <taxon>Lampyridae</taxon>
        <taxon>Lampyrinae</taxon>
        <taxon>Pyrocoelia</taxon>
    </lineage>
</organism>
<protein>
    <recommendedName>
        <fullName evidence="1">Reverse transcriptase domain-containing protein</fullName>
    </recommendedName>
</protein>
<dbReference type="EMBL" id="JAVRBK010000001">
    <property type="protein sequence ID" value="KAK5649593.1"/>
    <property type="molecule type" value="Genomic_DNA"/>
</dbReference>
<sequence length="207" mass="24509">MHSTYFTYKNQFYKQVQGGPMDSPLSPAIANVYIENFEHKALSSINLKPKCWYRYVDDTFVVWPHGLDNLNKFLQHINNIHPNIQFTMEVESDKKLTFLDMLIERHDDGTFKHKLYRKITYSNRYLNAQSHHHPCQLYGIVKSLTIRSIRLSDEESKNDELEKITKMLQQNGYPLTKIKSIIKKYINVAQKSTKTLMSPKNWLFYLT</sequence>